<organism evidence="3 4">
    <name type="scientific">Streptomyces lichenis</name>
    <dbReference type="NCBI Taxonomy" id="2306967"/>
    <lineage>
        <taxon>Bacteria</taxon>
        <taxon>Bacillati</taxon>
        <taxon>Actinomycetota</taxon>
        <taxon>Actinomycetes</taxon>
        <taxon>Kitasatosporales</taxon>
        <taxon>Streptomycetaceae</taxon>
        <taxon>Streptomyces</taxon>
    </lineage>
</organism>
<feature type="coiled-coil region" evidence="1">
    <location>
        <begin position="38"/>
        <end position="65"/>
    </location>
</feature>
<dbReference type="Proteomes" id="UP001522868">
    <property type="component" value="Unassembled WGS sequence"/>
</dbReference>
<feature type="transmembrane region" description="Helical" evidence="2">
    <location>
        <begin position="6"/>
        <end position="28"/>
    </location>
</feature>
<reference evidence="3 4" key="1">
    <citation type="submission" date="2022-04" db="EMBL/GenBank/DDBJ databases">
        <title>Streptomyces sp. nov. LCR6-01 isolated from Lichen of Dirinaria sp.</title>
        <authorList>
            <person name="Kanchanasin P."/>
            <person name="Tanasupawat S."/>
            <person name="Phongsopitanun W."/>
        </authorList>
    </citation>
    <scope>NUCLEOTIDE SEQUENCE [LARGE SCALE GENOMIC DNA]</scope>
    <source>
        <strain evidence="3 4">LCR6-01</strain>
    </source>
</reference>
<evidence type="ECO:0008006" key="5">
    <source>
        <dbReference type="Google" id="ProtNLM"/>
    </source>
</evidence>
<evidence type="ECO:0000256" key="1">
    <source>
        <dbReference type="SAM" id="Coils"/>
    </source>
</evidence>
<evidence type="ECO:0000313" key="4">
    <source>
        <dbReference type="Proteomes" id="UP001522868"/>
    </source>
</evidence>
<keyword evidence="1" id="KW-0175">Coiled coil</keyword>
<evidence type="ECO:0000313" key="3">
    <source>
        <dbReference type="EMBL" id="MCK8680024.1"/>
    </source>
</evidence>
<comment type="caution">
    <text evidence="3">The sequence shown here is derived from an EMBL/GenBank/DDBJ whole genome shotgun (WGS) entry which is preliminary data.</text>
</comment>
<dbReference type="RefSeq" id="WP_248635840.1">
    <property type="nucleotide sequence ID" value="NZ_JALPTH010000023.1"/>
</dbReference>
<keyword evidence="2" id="KW-0812">Transmembrane</keyword>
<keyword evidence="2" id="KW-1133">Transmembrane helix</keyword>
<gene>
    <name evidence="3" type="ORF">M1O15_22030</name>
</gene>
<keyword evidence="4" id="KW-1185">Reference proteome</keyword>
<protein>
    <recommendedName>
        <fullName evidence="5">Secreted protein</fullName>
    </recommendedName>
</protein>
<name>A0ABT0IFD3_9ACTN</name>
<sequence length="77" mass="8179">MTGAIVGIAVVLIIAGGVTASLVAYFRLQRHRADAAAMASYRELAEEATARHGALQDQLAELTDRVKTVEGLLRSVD</sequence>
<evidence type="ECO:0000256" key="2">
    <source>
        <dbReference type="SAM" id="Phobius"/>
    </source>
</evidence>
<proteinExistence type="predicted"/>
<keyword evidence="2" id="KW-0472">Membrane</keyword>
<dbReference type="EMBL" id="JALPTH010000023">
    <property type="protein sequence ID" value="MCK8680024.1"/>
    <property type="molecule type" value="Genomic_DNA"/>
</dbReference>
<accession>A0ABT0IFD3</accession>